<evidence type="ECO:0000256" key="1">
    <source>
        <dbReference type="ARBA" id="ARBA00008764"/>
    </source>
</evidence>
<keyword evidence="8" id="KW-1185">Reference proteome</keyword>
<accession>A0ABU8XSQ5</accession>
<comment type="caution">
    <text evidence="7">The sequence shown here is derived from an EMBL/GenBank/DDBJ whole genome shotgun (WGS) entry which is preliminary data.</text>
</comment>
<dbReference type="PANTHER" id="PTHR15462">
    <property type="entry name" value="SERINE PROTEASE"/>
    <property type="match status" value="1"/>
</dbReference>
<dbReference type="Proteomes" id="UP001375743">
    <property type="component" value="Unassembled WGS sequence"/>
</dbReference>
<evidence type="ECO:0000313" key="8">
    <source>
        <dbReference type="Proteomes" id="UP001375743"/>
    </source>
</evidence>
<gene>
    <name evidence="7" type="ORF">U1T56_12255</name>
</gene>
<sequence>MKKAVVGLAVTFSTLTATIDARAQEERAFDPDLGVLSTGRMLKAPKAARTFSPSSPGRVVPGQALDALANFKARSESAAEAAAKTHLKPVTAPVGRETIIGADTRTRVSPTTSYPARATVLITFSDGRCTGWLINANTVVTAGHCIHPGGSGGAFYPTSSYRVSPGYNGTSAPYGSCTARWTVTTNGWAANGDDRYDYGAIRLNCQIGRTTGWYGFFWTATTLTGLPTVINGYPGDKPLTQWRSTDLVRLTQAQRLFYQNDTTGGMSGSPVYYNRSGCGVCAMAVHTYGLYGSPPFSTNNHGTRITRAVYDNLVAWQNAP</sequence>
<dbReference type="EMBL" id="JBBLZC010000011">
    <property type="protein sequence ID" value="MEK0083926.1"/>
    <property type="molecule type" value="Genomic_DNA"/>
</dbReference>
<dbReference type="Pfam" id="PF13365">
    <property type="entry name" value="Trypsin_2"/>
    <property type="match status" value="1"/>
</dbReference>
<dbReference type="Gene3D" id="2.40.10.10">
    <property type="entry name" value="Trypsin-like serine proteases"/>
    <property type="match status" value="2"/>
</dbReference>
<dbReference type="InterPro" id="IPR043504">
    <property type="entry name" value="Peptidase_S1_PA_chymotrypsin"/>
</dbReference>
<evidence type="ECO:0000256" key="6">
    <source>
        <dbReference type="RuleBase" id="RU004296"/>
    </source>
</evidence>
<evidence type="ECO:0000256" key="5">
    <source>
        <dbReference type="ARBA" id="ARBA00022825"/>
    </source>
</evidence>
<dbReference type="PROSITE" id="PS00134">
    <property type="entry name" value="TRYPSIN_HIS"/>
    <property type="match status" value="1"/>
</dbReference>
<evidence type="ECO:0000256" key="3">
    <source>
        <dbReference type="ARBA" id="ARBA00022729"/>
    </source>
</evidence>
<dbReference type="PRINTS" id="PR00839">
    <property type="entry name" value="V8PROTEASE"/>
</dbReference>
<dbReference type="SUPFAM" id="SSF50494">
    <property type="entry name" value="Trypsin-like serine proteases"/>
    <property type="match status" value="1"/>
</dbReference>
<keyword evidence="2 6" id="KW-0645">Protease</keyword>
<keyword evidence="4 6" id="KW-0378">Hydrolase</keyword>
<dbReference type="InterPro" id="IPR009003">
    <property type="entry name" value="Peptidase_S1_PA"/>
</dbReference>
<reference evidence="7 8" key="1">
    <citation type="submission" date="2024-01" db="EMBL/GenBank/DDBJ databases">
        <title>Multi-omics insights into the function and evolution of sodium benzoate biodegradation pathways in Benzoatithermus flavus gen. nov., sp. nov. from hot spring.</title>
        <authorList>
            <person name="Hu C.-J."/>
            <person name="Li W.-J."/>
        </authorList>
    </citation>
    <scope>NUCLEOTIDE SEQUENCE [LARGE SCALE GENOMIC DNA]</scope>
    <source>
        <strain evidence="7 8">SYSU G07066</strain>
    </source>
</reference>
<comment type="similarity">
    <text evidence="1 6">Belongs to the peptidase S1B family.</text>
</comment>
<evidence type="ECO:0000313" key="7">
    <source>
        <dbReference type="EMBL" id="MEK0083926.1"/>
    </source>
</evidence>
<evidence type="ECO:0000256" key="4">
    <source>
        <dbReference type="ARBA" id="ARBA00022801"/>
    </source>
</evidence>
<dbReference type="PROSITE" id="PS00672">
    <property type="entry name" value="V8_HIS"/>
    <property type="match status" value="1"/>
</dbReference>
<dbReference type="InterPro" id="IPR028301">
    <property type="entry name" value="V8_his_AS"/>
</dbReference>
<proteinExistence type="inferred from homology"/>
<organism evidence="7 8">
    <name type="scientific">Benzoatithermus flavus</name>
    <dbReference type="NCBI Taxonomy" id="3108223"/>
    <lineage>
        <taxon>Bacteria</taxon>
        <taxon>Pseudomonadati</taxon>
        <taxon>Pseudomonadota</taxon>
        <taxon>Alphaproteobacteria</taxon>
        <taxon>Geminicoccales</taxon>
        <taxon>Geminicoccaceae</taxon>
        <taxon>Benzoatithermus</taxon>
    </lineage>
</organism>
<dbReference type="InterPro" id="IPR050966">
    <property type="entry name" value="Glutamyl_endopeptidase"/>
</dbReference>
<dbReference type="InterPro" id="IPR008256">
    <property type="entry name" value="Peptidase_S1B"/>
</dbReference>
<evidence type="ECO:0000256" key="2">
    <source>
        <dbReference type="ARBA" id="ARBA00022670"/>
    </source>
</evidence>
<dbReference type="InterPro" id="IPR018114">
    <property type="entry name" value="TRYPSIN_HIS"/>
</dbReference>
<name>A0ABU8XSQ5_9PROT</name>
<dbReference type="PANTHER" id="PTHR15462:SF8">
    <property type="entry name" value="SERINE PROTEASE"/>
    <property type="match status" value="1"/>
</dbReference>
<protein>
    <recommendedName>
        <fullName evidence="6">Serine protease</fullName>
        <ecNumber evidence="6">3.4.21.-</ecNumber>
    </recommendedName>
</protein>
<dbReference type="RefSeq" id="WP_418159777.1">
    <property type="nucleotide sequence ID" value="NZ_JBBLZC010000011.1"/>
</dbReference>
<keyword evidence="3" id="KW-0732">Signal</keyword>
<dbReference type="EC" id="3.4.21.-" evidence="6"/>
<keyword evidence="5 6" id="KW-0720">Serine protease</keyword>